<dbReference type="Pfam" id="PF14175">
    <property type="entry name" value="YaaC"/>
    <property type="match status" value="1"/>
</dbReference>
<dbReference type="RefSeq" id="WP_180571703.1">
    <property type="nucleotide sequence ID" value="NZ_JACCKB010000130.1"/>
</dbReference>
<proteinExistence type="predicted"/>
<accession>A0A853IPA9</accession>
<dbReference type="Proteomes" id="UP000569732">
    <property type="component" value="Unassembled WGS sequence"/>
</dbReference>
<dbReference type="EMBL" id="JACCKB010000130">
    <property type="protein sequence ID" value="NYZ69726.1"/>
    <property type="molecule type" value="Genomic_DNA"/>
</dbReference>
<name>A0A853IPA9_9GAMM</name>
<organism evidence="1 2">
    <name type="scientific">Spartinivicinus marinus</name>
    <dbReference type="NCBI Taxonomy" id="2994442"/>
    <lineage>
        <taxon>Bacteria</taxon>
        <taxon>Pseudomonadati</taxon>
        <taxon>Pseudomonadota</taxon>
        <taxon>Gammaproteobacteria</taxon>
        <taxon>Oceanospirillales</taxon>
        <taxon>Zooshikellaceae</taxon>
        <taxon>Spartinivicinus</taxon>
    </lineage>
</organism>
<evidence type="ECO:0000313" key="1">
    <source>
        <dbReference type="EMBL" id="NYZ69726.1"/>
    </source>
</evidence>
<sequence>MSETKDKTLKYEYNAVRFTFVQCDVCQARLLSSDAWSYLTYYLLSKAKESESNSHEADLPQWERAGYYADLAENFFIASKAVKLPAKATLIYYSMLNLVKCFLSTKGVELEKKTEHHGLKITDEGKAVKISQKKNDMVNIFAEFAEILETPVDSGEIQLLKLLRNIPEIHGLCCNLESDDDKSKLLPINISFMTNPDHNLMYTQISYQKEQENKAKTEKFYRGERKDYFRKIDDHSAEYSNSPKGIKEEGRITYISKKYEKYTKKSINTPYKKILGEYNQFKIVSILTRAEGYRYYVDLEPLNWHFLCTSLAAMFYLGSAARYRPHDIKEVMKGEMRPLITELVRISPTQFLYHLVSLITNRECVIPFSAVD</sequence>
<protein>
    <submittedName>
        <fullName evidence="1">Uncharacterized protein</fullName>
    </submittedName>
</protein>
<reference evidence="1 2" key="1">
    <citation type="submission" date="2020-07" db="EMBL/GenBank/DDBJ databases">
        <title>Endozoicomonas sp. nov., isolated from sediment.</title>
        <authorList>
            <person name="Gu T."/>
        </authorList>
    </citation>
    <scope>NUCLEOTIDE SEQUENCE [LARGE SCALE GENOMIC DNA]</scope>
    <source>
        <strain evidence="1 2">SM1973</strain>
    </source>
</reference>
<gene>
    <name evidence="1" type="ORF">H0A36_27300</name>
</gene>
<dbReference type="InterPro" id="IPR026988">
    <property type="entry name" value="YaaC-like"/>
</dbReference>
<comment type="caution">
    <text evidence="1">The sequence shown here is derived from an EMBL/GenBank/DDBJ whole genome shotgun (WGS) entry which is preliminary data.</text>
</comment>
<keyword evidence="2" id="KW-1185">Reference proteome</keyword>
<evidence type="ECO:0000313" key="2">
    <source>
        <dbReference type="Proteomes" id="UP000569732"/>
    </source>
</evidence>
<dbReference type="AlphaFoldDB" id="A0A853IPA9"/>